<evidence type="ECO:0000313" key="5">
    <source>
        <dbReference type="Proteomes" id="UP000254507"/>
    </source>
</evidence>
<dbReference type="EMBL" id="NLFK01000015">
    <property type="protein sequence ID" value="OZN24071.1"/>
    <property type="molecule type" value="Genomic_DNA"/>
</dbReference>
<feature type="chain" id="PRO_5044571869" evidence="1">
    <location>
        <begin position="18"/>
        <end position="162"/>
    </location>
</feature>
<reference evidence="3 5" key="2">
    <citation type="submission" date="2018-06" db="EMBL/GenBank/DDBJ databases">
        <authorList>
            <consortium name="Pathogen Informatics"/>
            <person name="Doyle S."/>
        </authorList>
    </citation>
    <scope>NUCLEOTIDE SEQUENCE [LARGE SCALE GENOMIC DNA]</scope>
    <source>
        <strain evidence="3 5">NCTC10851</strain>
    </source>
</reference>
<dbReference type="RefSeq" id="WP_094947875.1">
    <property type="nucleotide sequence ID" value="NZ_NLFK01000015.1"/>
</dbReference>
<dbReference type="AlphaFoldDB" id="A0A263HAC7"/>
<gene>
    <name evidence="2" type="ORF">CFY87_11085</name>
    <name evidence="3" type="ORF">NCTC10851_01905</name>
</gene>
<organism evidence="3 5">
    <name type="scientific">Actinobacillus seminis</name>
    <dbReference type="NCBI Taxonomy" id="722"/>
    <lineage>
        <taxon>Bacteria</taxon>
        <taxon>Pseudomonadati</taxon>
        <taxon>Pseudomonadota</taxon>
        <taxon>Gammaproteobacteria</taxon>
        <taxon>Pasteurellales</taxon>
        <taxon>Pasteurellaceae</taxon>
        <taxon>Actinobacillus</taxon>
    </lineage>
</organism>
<dbReference type="Proteomes" id="UP000254507">
    <property type="component" value="Unassembled WGS sequence"/>
</dbReference>
<name>A0A263HAC7_9PAST</name>
<sequence>MQLVKCLSAVAVFSALAACSTASDVVSSTTDAVKNVGEAVVDGAKTVGNTVAEGAKSGKEMITGTRTVLYSCDVSGKRNRPVSATYSFKDNQPETATVTIGKKVVGKDLALNRTYKDGVQFVAGDKIWSLDTGFSVETVNTTVPVMFTSNNAILARNCSVAK</sequence>
<dbReference type="Proteomes" id="UP000215738">
    <property type="component" value="Unassembled WGS sequence"/>
</dbReference>
<evidence type="ECO:0000256" key="1">
    <source>
        <dbReference type="SAM" id="SignalP"/>
    </source>
</evidence>
<reference evidence="2 4" key="1">
    <citation type="submission" date="2017-07" db="EMBL/GenBank/DDBJ databases">
        <title>Virulence factors identified in Actinobacillus seminis.</title>
        <authorList>
            <person name="Negrete-Abascal E."/>
            <person name="Vaca-Pacheco S."/>
            <person name="Montes-Garcia F."/>
            <person name="Leyto-Gil A.M."/>
            <person name="Fragoso-Garcia E."/>
            <person name="Carvente-Garcia R."/>
            <person name="Perez-Agueros S."/>
            <person name="Castelan-Sanchez H.G."/>
            <person name="Garcia-Molina A."/>
            <person name="Villamar T.E."/>
            <person name="Vazquez-Cruz C."/>
        </authorList>
    </citation>
    <scope>NUCLEOTIDE SEQUENCE [LARGE SCALE GENOMIC DNA]</scope>
    <source>
        <strain evidence="2 4">ATCC 15768</strain>
    </source>
</reference>
<accession>A0A263HAC7</accession>
<evidence type="ECO:0000313" key="2">
    <source>
        <dbReference type="EMBL" id="OZN24071.1"/>
    </source>
</evidence>
<dbReference type="OrthoDB" id="5677278at2"/>
<dbReference type="PROSITE" id="PS51257">
    <property type="entry name" value="PROKAR_LIPOPROTEIN"/>
    <property type="match status" value="1"/>
</dbReference>
<evidence type="ECO:0000313" key="4">
    <source>
        <dbReference type="Proteomes" id="UP000215738"/>
    </source>
</evidence>
<keyword evidence="1" id="KW-0732">Signal</keyword>
<dbReference type="InParanoid" id="A0A263HAC7"/>
<proteinExistence type="predicted"/>
<evidence type="ECO:0000313" key="3">
    <source>
        <dbReference type="EMBL" id="SUU38083.1"/>
    </source>
</evidence>
<feature type="signal peptide" evidence="1">
    <location>
        <begin position="1"/>
        <end position="17"/>
    </location>
</feature>
<dbReference type="EMBL" id="UFSB01000001">
    <property type="protein sequence ID" value="SUU38083.1"/>
    <property type="molecule type" value="Genomic_DNA"/>
</dbReference>
<protein>
    <submittedName>
        <fullName evidence="2">Holliday junction resolvase</fullName>
    </submittedName>
</protein>
<keyword evidence="4" id="KW-1185">Reference proteome</keyword>